<dbReference type="InterPro" id="IPR018369">
    <property type="entry name" value="Chaprnonin_Cpn10_CS"/>
</dbReference>
<comment type="subcellular location">
    <subcellularLocation>
        <location evidence="3">Cytoplasm</location>
    </subcellularLocation>
</comment>
<dbReference type="EMBL" id="CP063458">
    <property type="protein sequence ID" value="QOV87423.1"/>
    <property type="molecule type" value="Genomic_DNA"/>
</dbReference>
<dbReference type="GO" id="GO:0044183">
    <property type="term" value="F:protein folding chaperone"/>
    <property type="evidence" value="ECO:0007669"/>
    <property type="project" value="InterPro"/>
</dbReference>
<dbReference type="Proteomes" id="UP000593765">
    <property type="component" value="Chromosome"/>
</dbReference>
<dbReference type="InterPro" id="IPR037124">
    <property type="entry name" value="Chaperonin_GroES_sf"/>
</dbReference>
<dbReference type="Pfam" id="PF00166">
    <property type="entry name" value="Cpn10"/>
    <property type="match status" value="1"/>
</dbReference>
<evidence type="ECO:0000256" key="2">
    <source>
        <dbReference type="ARBA" id="ARBA00023186"/>
    </source>
</evidence>
<dbReference type="SMART" id="SM00883">
    <property type="entry name" value="Cpn10"/>
    <property type="match status" value="1"/>
</dbReference>
<comment type="similarity">
    <text evidence="1 3 4">Belongs to the GroES chaperonin family.</text>
</comment>
<dbReference type="PRINTS" id="PR00297">
    <property type="entry name" value="CHAPERONIN10"/>
</dbReference>
<reference evidence="5 6" key="1">
    <citation type="submission" date="2020-10" db="EMBL/GenBank/DDBJ databases">
        <title>Wide distribution of Phycisphaera-like planctomycetes from WD2101 soil group in peatlands and genome analysis of the first cultivated representative.</title>
        <authorList>
            <person name="Dedysh S.N."/>
            <person name="Beletsky A.V."/>
            <person name="Ivanova A."/>
            <person name="Kulichevskaya I.S."/>
            <person name="Suzina N.E."/>
            <person name="Philippov D.A."/>
            <person name="Rakitin A.L."/>
            <person name="Mardanov A.V."/>
            <person name="Ravin N.V."/>
        </authorList>
    </citation>
    <scope>NUCLEOTIDE SEQUENCE [LARGE SCALE GENOMIC DNA]</scope>
    <source>
        <strain evidence="5 6">M1803</strain>
    </source>
</reference>
<sequence length="97" mass="10423">MALKLKPLADRVIVKQTEAEEKTASGIYLPDAAKEKPTKGKVIAAGPGKFDDNGKRMELAVSVGDTVYYGKYAGTDVEVDGQKLVILRESDILGVLE</sequence>
<dbReference type="HAMAP" id="MF_00580">
    <property type="entry name" value="CH10"/>
    <property type="match status" value="1"/>
</dbReference>
<dbReference type="GO" id="GO:0051082">
    <property type="term" value="F:unfolded protein binding"/>
    <property type="evidence" value="ECO:0007669"/>
    <property type="project" value="TreeGrafter"/>
</dbReference>
<dbReference type="KEGG" id="hbs:IPV69_14095"/>
<gene>
    <name evidence="3 5" type="primary">groES</name>
    <name evidence="3" type="synonym">groS</name>
    <name evidence="5" type="ORF">IPV69_14095</name>
</gene>
<dbReference type="RefSeq" id="WP_206290323.1">
    <property type="nucleotide sequence ID" value="NZ_CP063458.1"/>
</dbReference>
<dbReference type="NCBIfam" id="NF001533">
    <property type="entry name" value="PRK00364.2-4"/>
    <property type="match status" value="1"/>
</dbReference>
<dbReference type="PANTHER" id="PTHR10772:SF58">
    <property type="entry name" value="CO-CHAPERONIN GROES"/>
    <property type="match status" value="1"/>
</dbReference>
<keyword evidence="2 3" id="KW-0143">Chaperone</keyword>
<dbReference type="InterPro" id="IPR020818">
    <property type="entry name" value="Chaperonin_GroES"/>
</dbReference>
<dbReference type="SUPFAM" id="SSF50129">
    <property type="entry name" value="GroES-like"/>
    <property type="match status" value="1"/>
</dbReference>
<dbReference type="AlphaFoldDB" id="A0A7M2WPT1"/>
<dbReference type="Gene3D" id="2.30.33.40">
    <property type="entry name" value="GroES chaperonin"/>
    <property type="match status" value="1"/>
</dbReference>
<dbReference type="CDD" id="cd00320">
    <property type="entry name" value="cpn10"/>
    <property type="match status" value="1"/>
</dbReference>
<evidence type="ECO:0000256" key="4">
    <source>
        <dbReference type="RuleBase" id="RU000535"/>
    </source>
</evidence>
<dbReference type="NCBIfam" id="NF001531">
    <property type="entry name" value="PRK00364.2-2"/>
    <property type="match status" value="1"/>
</dbReference>
<name>A0A7M2WPT1_9BACT</name>
<dbReference type="PANTHER" id="PTHR10772">
    <property type="entry name" value="10 KDA HEAT SHOCK PROTEIN"/>
    <property type="match status" value="1"/>
</dbReference>
<evidence type="ECO:0000256" key="1">
    <source>
        <dbReference type="ARBA" id="ARBA00006975"/>
    </source>
</evidence>
<evidence type="ECO:0000256" key="3">
    <source>
        <dbReference type="HAMAP-Rule" id="MF_00580"/>
    </source>
</evidence>
<protein>
    <recommendedName>
        <fullName evidence="3">Co-chaperonin GroES</fullName>
    </recommendedName>
    <alternativeName>
        <fullName evidence="3">10 kDa chaperonin</fullName>
    </alternativeName>
    <alternativeName>
        <fullName evidence="3">Chaperonin-10</fullName>
        <shortName evidence="3">Cpn10</shortName>
    </alternativeName>
</protein>
<dbReference type="InterPro" id="IPR011032">
    <property type="entry name" value="GroES-like_sf"/>
</dbReference>
<evidence type="ECO:0000313" key="6">
    <source>
        <dbReference type="Proteomes" id="UP000593765"/>
    </source>
</evidence>
<accession>A0A7M2WPT1</accession>
<keyword evidence="6" id="KW-1185">Reference proteome</keyword>
<dbReference type="PROSITE" id="PS00681">
    <property type="entry name" value="CHAPERONINS_CPN10"/>
    <property type="match status" value="1"/>
</dbReference>
<dbReference type="GO" id="GO:0005737">
    <property type="term" value="C:cytoplasm"/>
    <property type="evidence" value="ECO:0007669"/>
    <property type="project" value="UniProtKB-SubCell"/>
</dbReference>
<dbReference type="FunFam" id="2.30.33.40:FF:000001">
    <property type="entry name" value="10 kDa chaperonin"/>
    <property type="match status" value="1"/>
</dbReference>
<dbReference type="NCBIfam" id="NF001534">
    <property type="entry name" value="PRK00364.2-5"/>
    <property type="match status" value="1"/>
</dbReference>
<dbReference type="NCBIfam" id="NF001527">
    <property type="entry name" value="PRK00364.1-2"/>
    <property type="match status" value="1"/>
</dbReference>
<organism evidence="5 6">
    <name type="scientific">Humisphaera borealis</name>
    <dbReference type="NCBI Taxonomy" id="2807512"/>
    <lineage>
        <taxon>Bacteria</taxon>
        <taxon>Pseudomonadati</taxon>
        <taxon>Planctomycetota</taxon>
        <taxon>Phycisphaerae</taxon>
        <taxon>Tepidisphaerales</taxon>
        <taxon>Tepidisphaeraceae</taxon>
        <taxon>Humisphaera</taxon>
    </lineage>
</organism>
<comment type="subunit">
    <text evidence="3">Heptamer of 7 subunits arranged in a ring. Interacts with the chaperonin GroEL.</text>
</comment>
<proteinExistence type="inferred from homology"/>
<dbReference type="GO" id="GO:0046872">
    <property type="term" value="F:metal ion binding"/>
    <property type="evidence" value="ECO:0007669"/>
    <property type="project" value="TreeGrafter"/>
</dbReference>
<dbReference type="GO" id="GO:0051087">
    <property type="term" value="F:protein-folding chaperone binding"/>
    <property type="evidence" value="ECO:0007669"/>
    <property type="project" value="TreeGrafter"/>
</dbReference>
<keyword evidence="3" id="KW-0963">Cytoplasm</keyword>
<evidence type="ECO:0000313" key="5">
    <source>
        <dbReference type="EMBL" id="QOV87423.1"/>
    </source>
</evidence>
<comment type="function">
    <text evidence="3 4">Together with the chaperonin GroEL, plays an essential role in assisting protein folding. The GroEL-GroES system forms a nano-cage that allows encapsulation of the non-native substrate proteins and provides a physical environment optimized to promote and accelerate protein folding. GroES binds to the apical surface of the GroEL ring, thereby capping the opening of the GroEL channel.</text>
</comment>
<dbReference type="GO" id="GO:0005524">
    <property type="term" value="F:ATP binding"/>
    <property type="evidence" value="ECO:0007669"/>
    <property type="project" value="InterPro"/>
</dbReference>